<dbReference type="EMBL" id="UINC01025197">
    <property type="protein sequence ID" value="SVB00334.1"/>
    <property type="molecule type" value="Genomic_DNA"/>
</dbReference>
<gene>
    <name evidence="1" type="ORF">METZ01_LOCUS153188</name>
</gene>
<organism evidence="1">
    <name type="scientific">marine metagenome</name>
    <dbReference type="NCBI Taxonomy" id="408172"/>
    <lineage>
        <taxon>unclassified sequences</taxon>
        <taxon>metagenomes</taxon>
        <taxon>ecological metagenomes</taxon>
    </lineage>
</organism>
<name>A0A382AG52_9ZZZZ</name>
<feature type="non-terminal residue" evidence="1">
    <location>
        <position position="1"/>
    </location>
</feature>
<evidence type="ECO:0000313" key="1">
    <source>
        <dbReference type="EMBL" id="SVB00334.1"/>
    </source>
</evidence>
<sequence length="33" mass="3951">LKSNCREEVLNKYSWDLVTDRIEEELELVLGKK</sequence>
<proteinExistence type="predicted"/>
<protein>
    <submittedName>
        <fullName evidence="1">Uncharacterized protein</fullName>
    </submittedName>
</protein>
<reference evidence="1" key="1">
    <citation type="submission" date="2018-05" db="EMBL/GenBank/DDBJ databases">
        <authorList>
            <person name="Lanie J.A."/>
            <person name="Ng W.-L."/>
            <person name="Kazmierczak K.M."/>
            <person name="Andrzejewski T.M."/>
            <person name="Davidsen T.M."/>
            <person name="Wayne K.J."/>
            <person name="Tettelin H."/>
            <person name="Glass J.I."/>
            <person name="Rusch D."/>
            <person name="Podicherti R."/>
            <person name="Tsui H.-C.T."/>
            <person name="Winkler M.E."/>
        </authorList>
    </citation>
    <scope>NUCLEOTIDE SEQUENCE</scope>
</reference>
<accession>A0A382AG52</accession>
<dbReference type="AlphaFoldDB" id="A0A382AG52"/>